<dbReference type="Proteomes" id="UP000233766">
    <property type="component" value="Unassembled WGS sequence"/>
</dbReference>
<evidence type="ECO:0000313" key="3">
    <source>
        <dbReference type="Proteomes" id="UP000233766"/>
    </source>
</evidence>
<feature type="compositionally biased region" description="Polar residues" evidence="1">
    <location>
        <begin position="9"/>
        <end position="30"/>
    </location>
</feature>
<feature type="region of interest" description="Disordered" evidence="1">
    <location>
        <begin position="1"/>
        <end position="38"/>
    </location>
</feature>
<gene>
    <name evidence="2" type="ORF">ATK86_7039</name>
</gene>
<evidence type="ECO:0000313" key="2">
    <source>
        <dbReference type="EMBL" id="PKV82549.1"/>
    </source>
</evidence>
<comment type="caution">
    <text evidence="2">The sequence shown here is derived from an EMBL/GenBank/DDBJ whole genome shotgun (WGS) entry which is preliminary data.</text>
</comment>
<evidence type="ECO:0000256" key="1">
    <source>
        <dbReference type="SAM" id="MobiDB-lite"/>
    </source>
</evidence>
<accession>A0A2N3VLT4</accession>
<dbReference type="EMBL" id="PJMW01000002">
    <property type="protein sequence ID" value="PKV82549.1"/>
    <property type="molecule type" value="Genomic_DNA"/>
</dbReference>
<proteinExistence type="predicted"/>
<sequence>MTHSDELHPQSTAARQERSSSTSANPSADTLTPIEATHAFSPTRAELVNALEAMRQAGFLATAPTPPTVDATGPHAPTTPAPEESR</sequence>
<feature type="compositionally biased region" description="Low complexity" evidence="1">
    <location>
        <begin position="68"/>
        <end position="86"/>
    </location>
</feature>
<organism evidence="2 3">
    <name type="scientific">Nocardia fluminea</name>
    <dbReference type="NCBI Taxonomy" id="134984"/>
    <lineage>
        <taxon>Bacteria</taxon>
        <taxon>Bacillati</taxon>
        <taxon>Actinomycetota</taxon>
        <taxon>Actinomycetes</taxon>
        <taxon>Mycobacteriales</taxon>
        <taxon>Nocardiaceae</taxon>
        <taxon>Nocardia</taxon>
    </lineage>
</organism>
<keyword evidence="3" id="KW-1185">Reference proteome</keyword>
<dbReference type="AlphaFoldDB" id="A0A2N3VLT4"/>
<feature type="region of interest" description="Disordered" evidence="1">
    <location>
        <begin position="58"/>
        <end position="86"/>
    </location>
</feature>
<name>A0A2N3VLT4_9NOCA</name>
<protein>
    <submittedName>
        <fullName evidence="2">Uncharacterized protein</fullName>
    </submittedName>
</protein>
<reference evidence="2 3" key="1">
    <citation type="submission" date="2017-12" db="EMBL/GenBank/DDBJ databases">
        <title>Sequencing the genomes of 1000 Actinobacteria strains.</title>
        <authorList>
            <person name="Klenk H.-P."/>
        </authorList>
    </citation>
    <scope>NUCLEOTIDE SEQUENCE [LARGE SCALE GENOMIC DNA]</scope>
    <source>
        <strain evidence="2 3">DSM 44489</strain>
    </source>
</reference>